<dbReference type="EMBL" id="OB792818">
    <property type="protein sequence ID" value="CAD7424641.1"/>
    <property type="molecule type" value="Genomic_DNA"/>
</dbReference>
<evidence type="ECO:0000256" key="1">
    <source>
        <dbReference type="SAM" id="MobiDB-lite"/>
    </source>
</evidence>
<gene>
    <name evidence="2" type="ORF">TMSB3V08_LOCUS1578</name>
</gene>
<reference evidence="2" key="1">
    <citation type="submission" date="2020-11" db="EMBL/GenBank/DDBJ databases">
        <authorList>
            <person name="Tran Van P."/>
        </authorList>
    </citation>
    <scope>NUCLEOTIDE SEQUENCE</scope>
</reference>
<organism evidence="2">
    <name type="scientific">Timema monikensis</name>
    <dbReference type="NCBI Taxonomy" id="170555"/>
    <lineage>
        <taxon>Eukaryota</taxon>
        <taxon>Metazoa</taxon>
        <taxon>Ecdysozoa</taxon>
        <taxon>Arthropoda</taxon>
        <taxon>Hexapoda</taxon>
        <taxon>Insecta</taxon>
        <taxon>Pterygota</taxon>
        <taxon>Neoptera</taxon>
        <taxon>Polyneoptera</taxon>
        <taxon>Phasmatodea</taxon>
        <taxon>Timematodea</taxon>
        <taxon>Timematoidea</taxon>
        <taxon>Timematidae</taxon>
        <taxon>Timema</taxon>
    </lineage>
</organism>
<dbReference type="AlphaFoldDB" id="A0A7R9E1M5"/>
<sequence>MLGERKKSDPTGTISGTVDTRGSSACSSCELGCGRPWVSDSRDSRRYNDELSVCACLNTSSSYLWTDKKTLILTGRAVKGVRSVLYNGIMQSAKADYIESWEPKVSDYPVSFSSNTLLTPSYTQLLW</sequence>
<proteinExistence type="predicted"/>
<name>A0A7R9E1M5_9NEOP</name>
<evidence type="ECO:0000313" key="2">
    <source>
        <dbReference type="EMBL" id="CAD7424641.1"/>
    </source>
</evidence>
<protein>
    <submittedName>
        <fullName evidence="2">Uncharacterized protein</fullName>
    </submittedName>
</protein>
<feature type="region of interest" description="Disordered" evidence="1">
    <location>
        <begin position="1"/>
        <end position="23"/>
    </location>
</feature>
<accession>A0A7R9E1M5</accession>
<feature type="compositionally biased region" description="Polar residues" evidence="1">
    <location>
        <begin position="10"/>
        <end position="23"/>
    </location>
</feature>